<dbReference type="Gene3D" id="3.30.200.20">
    <property type="entry name" value="Phosphorylase Kinase, domain 1"/>
    <property type="match status" value="1"/>
</dbReference>
<dbReference type="InterPro" id="IPR002048">
    <property type="entry name" value="EF_hand_dom"/>
</dbReference>
<evidence type="ECO:0000256" key="8">
    <source>
        <dbReference type="ARBA" id="ARBA00022741"/>
    </source>
</evidence>
<evidence type="ECO:0000256" key="1">
    <source>
        <dbReference type="ARBA" id="ARBA00001946"/>
    </source>
</evidence>
<keyword evidence="21" id="KW-1185">Reference proteome</keyword>
<keyword evidence="9" id="KW-0418">Kinase</keyword>
<dbReference type="InterPro" id="IPR001849">
    <property type="entry name" value="PH_domain"/>
</dbReference>
<organism evidence="20 21">
    <name type="scientific">Blepharisma stoltei</name>
    <dbReference type="NCBI Taxonomy" id="1481888"/>
    <lineage>
        <taxon>Eukaryota</taxon>
        <taxon>Sar</taxon>
        <taxon>Alveolata</taxon>
        <taxon>Ciliophora</taxon>
        <taxon>Postciliodesmatophora</taxon>
        <taxon>Heterotrichea</taxon>
        <taxon>Heterotrichida</taxon>
        <taxon>Blepharismidae</taxon>
        <taxon>Blepharisma</taxon>
    </lineage>
</organism>
<evidence type="ECO:0000256" key="6">
    <source>
        <dbReference type="ARBA" id="ARBA00022723"/>
    </source>
</evidence>
<comment type="caution">
    <text evidence="20">The sequence shown here is derived from an EMBL/GenBank/DDBJ whole genome shotgun (WGS) entry which is preliminary data.</text>
</comment>
<dbReference type="SUPFAM" id="SSF56112">
    <property type="entry name" value="Protein kinase-like (PK-like)"/>
    <property type="match status" value="1"/>
</dbReference>
<dbReference type="Gene3D" id="1.10.238.10">
    <property type="entry name" value="EF-hand"/>
    <property type="match status" value="1"/>
</dbReference>
<dbReference type="CDD" id="cd05117">
    <property type="entry name" value="STKc_CAMK"/>
    <property type="match status" value="1"/>
</dbReference>
<keyword evidence="7" id="KW-0677">Repeat</keyword>
<evidence type="ECO:0000256" key="9">
    <source>
        <dbReference type="ARBA" id="ARBA00022777"/>
    </source>
</evidence>
<dbReference type="SUPFAM" id="SSF47473">
    <property type="entry name" value="EF-hand"/>
    <property type="match status" value="1"/>
</dbReference>
<dbReference type="PROSITE" id="PS50222">
    <property type="entry name" value="EF_HAND_2"/>
    <property type="match status" value="2"/>
</dbReference>
<evidence type="ECO:0000256" key="3">
    <source>
        <dbReference type="ARBA" id="ARBA00012513"/>
    </source>
</evidence>
<proteinExistence type="inferred from homology"/>
<evidence type="ECO:0000256" key="7">
    <source>
        <dbReference type="ARBA" id="ARBA00022737"/>
    </source>
</evidence>
<dbReference type="InterPro" id="IPR011993">
    <property type="entry name" value="PH-like_dom_sf"/>
</dbReference>
<feature type="region of interest" description="Disordered" evidence="16">
    <location>
        <begin position="259"/>
        <end position="280"/>
    </location>
</feature>
<feature type="binding site" evidence="15">
    <location>
        <position position="420"/>
    </location>
    <ligand>
        <name>ATP</name>
        <dbReference type="ChEBI" id="CHEBI:30616"/>
    </ligand>
</feature>
<dbReference type="PANTHER" id="PTHR24347">
    <property type="entry name" value="SERINE/THREONINE-PROTEIN KINASE"/>
    <property type="match status" value="1"/>
</dbReference>
<dbReference type="InterPro" id="IPR011992">
    <property type="entry name" value="EF-hand-dom_pair"/>
</dbReference>
<evidence type="ECO:0000256" key="16">
    <source>
        <dbReference type="SAM" id="MobiDB-lite"/>
    </source>
</evidence>
<evidence type="ECO:0000313" key="20">
    <source>
        <dbReference type="EMBL" id="CAG9325492.1"/>
    </source>
</evidence>
<dbReference type="InterPro" id="IPR011009">
    <property type="entry name" value="Kinase-like_dom_sf"/>
</dbReference>
<dbReference type="PROSITE" id="PS50003">
    <property type="entry name" value="PH_DOMAIN"/>
    <property type="match status" value="1"/>
</dbReference>
<keyword evidence="11 15" id="KW-0067">ATP-binding</keyword>
<evidence type="ECO:0000313" key="21">
    <source>
        <dbReference type="Proteomes" id="UP001162131"/>
    </source>
</evidence>
<dbReference type="PROSITE" id="PS50011">
    <property type="entry name" value="PROTEIN_KINASE_DOM"/>
    <property type="match status" value="1"/>
</dbReference>
<dbReference type="FunFam" id="1.10.510.10:FF:000571">
    <property type="entry name" value="Maternal embryonic leucine zipper kinase"/>
    <property type="match status" value="1"/>
</dbReference>
<evidence type="ECO:0000256" key="10">
    <source>
        <dbReference type="ARBA" id="ARBA00022837"/>
    </source>
</evidence>
<name>A0AAU9JIH5_9CILI</name>
<sequence>MGLCCSKGRTYAKCDMSTSILKLSGKIAPIISKFSKEEISLLRELYIDLSRRTDSHQNIDKETFIQFFPLPGMLSERLFKLFDTTGSGVISFEDFMIGIARFSKGTDEEKLQMIFDLYDLCGDGYIDRAELLALIHNSLKETLIEKTIVPEGEKDANAEGSFSDLVISMRTPKYRIHKSRSGSSYSLRTQSTMSHHNSKAQLLASQVLEQYGERGVLTFKEFVNFIDQHPNILQLFSAVFKEDIWSSTAKVLDSPKKICKTPKTKSDQSNSEPISPSKIPSLNCIDMSGTVYKKNKEKDELEKKYAILKKNLLVFFDNEEDVMPSGVVFMEGCYVDVIGDYLVSNKFGISLSHQNAAYQEVLIYCDLRTDRDEWVKMLENAAKTRKFKEFYELKERLGHGKFSDVYEAVEHSTNMRWAVKVINKIRLNKQEKEFLRTEIAIMRLIDHPNVIQLKEVFDTKKHLLIVMEIVEGGELFERIVKKKVFSEYAASQIIKQLLEVVCYLHEVGIIHRDIKPENILLGDTSDIPQIKLADFGLSKLTGPNDIQTLACGTLGYAAPEVLSQEGYTFKADIWSIGIVAYLLLAGRLPFDHKEKQVLIDLTLNGAIPFEGLWDRYTPLATDFIKKLMNRNVDERPTAREALQHPWIKTSDVMIPRAINKQKMAESHLKRGLTSSNLASVEYTEMNKSESTKSLDSIYNSTVIQSLPDLLLDIEPLRRHHEERNIIEL</sequence>
<evidence type="ECO:0000259" key="17">
    <source>
        <dbReference type="PROSITE" id="PS50003"/>
    </source>
</evidence>
<evidence type="ECO:0000259" key="18">
    <source>
        <dbReference type="PROSITE" id="PS50011"/>
    </source>
</evidence>
<dbReference type="GO" id="GO:0005524">
    <property type="term" value="F:ATP binding"/>
    <property type="evidence" value="ECO:0007669"/>
    <property type="project" value="UniProtKB-UniRule"/>
</dbReference>
<keyword evidence="6" id="KW-0479">Metal-binding</keyword>
<dbReference type="AlphaFoldDB" id="A0AAU9JIH5"/>
<dbReference type="Pfam" id="PF13202">
    <property type="entry name" value="EF-hand_5"/>
    <property type="match status" value="1"/>
</dbReference>
<evidence type="ECO:0000256" key="13">
    <source>
        <dbReference type="ARBA" id="ARBA00047899"/>
    </source>
</evidence>
<keyword evidence="10" id="KW-0106">Calcium</keyword>
<keyword evidence="8 15" id="KW-0547">Nucleotide-binding</keyword>
<dbReference type="EMBL" id="CAJZBQ010000038">
    <property type="protein sequence ID" value="CAG9325492.1"/>
    <property type="molecule type" value="Genomic_DNA"/>
</dbReference>
<feature type="domain" description="PH" evidence="17">
    <location>
        <begin position="284"/>
        <end position="383"/>
    </location>
</feature>
<evidence type="ECO:0000256" key="4">
    <source>
        <dbReference type="ARBA" id="ARBA00022527"/>
    </source>
</evidence>
<dbReference type="PROSITE" id="PS00107">
    <property type="entry name" value="PROTEIN_KINASE_ATP"/>
    <property type="match status" value="1"/>
</dbReference>
<keyword evidence="4" id="KW-0723">Serine/threonine-protein kinase</keyword>
<evidence type="ECO:0000256" key="2">
    <source>
        <dbReference type="ARBA" id="ARBA00011245"/>
    </source>
</evidence>
<dbReference type="Pfam" id="PF00069">
    <property type="entry name" value="Pkinase"/>
    <property type="match status" value="1"/>
</dbReference>
<evidence type="ECO:0000256" key="5">
    <source>
        <dbReference type="ARBA" id="ARBA00022679"/>
    </source>
</evidence>
<evidence type="ECO:0000256" key="14">
    <source>
        <dbReference type="ARBA" id="ARBA00048679"/>
    </source>
</evidence>
<comment type="catalytic activity">
    <reaction evidence="14">
        <text>L-seryl-[protein] + ATP = O-phospho-L-seryl-[protein] + ADP + H(+)</text>
        <dbReference type="Rhea" id="RHEA:17989"/>
        <dbReference type="Rhea" id="RHEA-COMP:9863"/>
        <dbReference type="Rhea" id="RHEA-COMP:11604"/>
        <dbReference type="ChEBI" id="CHEBI:15378"/>
        <dbReference type="ChEBI" id="CHEBI:29999"/>
        <dbReference type="ChEBI" id="CHEBI:30616"/>
        <dbReference type="ChEBI" id="CHEBI:83421"/>
        <dbReference type="ChEBI" id="CHEBI:456216"/>
        <dbReference type="EC" id="2.7.11.1"/>
    </reaction>
</comment>
<accession>A0AAU9JIH5</accession>
<keyword evidence="5" id="KW-0808">Transferase</keyword>
<dbReference type="SMART" id="SM00233">
    <property type="entry name" value="PH"/>
    <property type="match status" value="1"/>
</dbReference>
<feature type="domain" description="EF-hand" evidence="19">
    <location>
        <begin position="106"/>
        <end position="141"/>
    </location>
</feature>
<dbReference type="Gene3D" id="2.30.29.30">
    <property type="entry name" value="Pleckstrin-homology domain (PH domain)/Phosphotyrosine-binding domain (PTB)"/>
    <property type="match status" value="1"/>
</dbReference>
<gene>
    <name evidence="20" type="ORF">BSTOLATCC_MIC38745</name>
</gene>
<dbReference type="GO" id="GO:0005509">
    <property type="term" value="F:calcium ion binding"/>
    <property type="evidence" value="ECO:0007669"/>
    <property type="project" value="InterPro"/>
</dbReference>
<dbReference type="EC" id="2.7.11.1" evidence="3"/>
<dbReference type="CDD" id="cd00051">
    <property type="entry name" value="EFh"/>
    <property type="match status" value="1"/>
</dbReference>
<dbReference type="InterPro" id="IPR017441">
    <property type="entry name" value="Protein_kinase_ATP_BS"/>
</dbReference>
<dbReference type="PROSITE" id="PS00108">
    <property type="entry name" value="PROTEIN_KINASE_ST"/>
    <property type="match status" value="1"/>
</dbReference>
<dbReference type="SUPFAM" id="SSF50729">
    <property type="entry name" value="PH domain-like"/>
    <property type="match status" value="1"/>
</dbReference>
<protein>
    <recommendedName>
        <fullName evidence="3">non-specific serine/threonine protein kinase</fullName>
        <ecNumber evidence="3">2.7.11.1</ecNumber>
    </recommendedName>
</protein>
<dbReference type="Proteomes" id="UP001162131">
    <property type="component" value="Unassembled WGS sequence"/>
</dbReference>
<dbReference type="SMART" id="SM00220">
    <property type="entry name" value="S_TKc"/>
    <property type="match status" value="1"/>
</dbReference>
<comment type="cofactor">
    <cofactor evidence="1">
        <name>Mg(2+)</name>
        <dbReference type="ChEBI" id="CHEBI:18420"/>
    </cofactor>
</comment>
<feature type="domain" description="EF-hand" evidence="19">
    <location>
        <begin position="76"/>
        <end position="105"/>
    </location>
</feature>
<comment type="similarity">
    <text evidence="12">Belongs to the protein kinase superfamily. Ser/Thr protein kinase family. CDPK subfamily.</text>
</comment>
<dbReference type="FunFam" id="3.30.200.20:FF:000315">
    <property type="entry name" value="Calcium-dependent protein kinase 3"/>
    <property type="match status" value="1"/>
</dbReference>
<dbReference type="InterPro" id="IPR000719">
    <property type="entry name" value="Prot_kinase_dom"/>
</dbReference>
<feature type="compositionally biased region" description="Polar residues" evidence="16">
    <location>
        <begin position="267"/>
        <end position="280"/>
    </location>
</feature>
<dbReference type="SMART" id="SM00054">
    <property type="entry name" value="EFh"/>
    <property type="match status" value="2"/>
</dbReference>
<comment type="subunit">
    <text evidence="2">Monomer.</text>
</comment>
<comment type="catalytic activity">
    <reaction evidence="13">
        <text>L-threonyl-[protein] + ATP = O-phospho-L-threonyl-[protein] + ADP + H(+)</text>
        <dbReference type="Rhea" id="RHEA:46608"/>
        <dbReference type="Rhea" id="RHEA-COMP:11060"/>
        <dbReference type="Rhea" id="RHEA-COMP:11605"/>
        <dbReference type="ChEBI" id="CHEBI:15378"/>
        <dbReference type="ChEBI" id="CHEBI:30013"/>
        <dbReference type="ChEBI" id="CHEBI:30616"/>
        <dbReference type="ChEBI" id="CHEBI:61977"/>
        <dbReference type="ChEBI" id="CHEBI:456216"/>
        <dbReference type="EC" id="2.7.11.1"/>
    </reaction>
</comment>
<evidence type="ECO:0000256" key="11">
    <source>
        <dbReference type="ARBA" id="ARBA00022840"/>
    </source>
</evidence>
<evidence type="ECO:0000256" key="12">
    <source>
        <dbReference type="ARBA" id="ARBA00024334"/>
    </source>
</evidence>
<feature type="domain" description="Protein kinase" evidence="18">
    <location>
        <begin position="391"/>
        <end position="647"/>
    </location>
</feature>
<dbReference type="PRINTS" id="PR00450">
    <property type="entry name" value="RECOVERIN"/>
</dbReference>
<evidence type="ECO:0000259" key="19">
    <source>
        <dbReference type="PROSITE" id="PS50222"/>
    </source>
</evidence>
<dbReference type="Pfam" id="PF00169">
    <property type="entry name" value="PH"/>
    <property type="match status" value="1"/>
</dbReference>
<dbReference type="InterPro" id="IPR008271">
    <property type="entry name" value="Ser/Thr_kinase_AS"/>
</dbReference>
<reference evidence="20" key="1">
    <citation type="submission" date="2021-09" db="EMBL/GenBank/DDBJ databases">
        <authorList>
            <consortium name="AG Swart"/>
            <person name="Singh M."/>
            <person name="Singh A."/>
            <person name="Seah K."/>
            <person name="Emmerich C."/>
        </authorList>
    </citation>
    <scope>NUCLEOTIDE SEQUENCE</scope>
    <source>
        <strain evidence="20">ATCC30299</strain>
    </source>
</reference>
<dbReference type="GO" id="GO:0004674">
    <property type="term" value="F:protein serine/threonine kinase activity"/>
    <property type="evidence" value="ECO:0007669"/>
    <property type="project" value="UniProtKB-KW"/>
</dbReference>
<evidence type="ECO:0000256" key="15">
    <source>
        <dbReference type="PROSITE-ProRule" id="PRU10141"/>
    </source>
</evidence>
<dbReference type="Gene3D" id="1.10.510.10">
    <property type="entry name" value="Transferase(Phosphotransferase) domain 1"/>
    <property type="match status" value="1"/>
</dbReference>